<accession>A0A4C1XVW8</accession>
<reference evidence="2 3" key="1">
    <citation type="journal article" date="2019" name="Commun. Biol.">
        <title>The bagworm genome reveals a unique fibroin gene that provides high tensile strength.</title>
        <authorList>
            <person name="Kono N."/>
            <person name="Nakamura H."/>
            <person name="Ohtoshi R."/>
            <person name="Tomita M."/>
            <person name="Numata K."/>
            <person name="Arakawa K."/>
        </authorList>
    </citation>
    <scope>NUCLEOTIDE SEQUENCE [LARGE SCALE GENOMIC DNA]</scope>
</reference>
<protein>
    <submittedName>
        <fullName evidence="2">Uncharacterized protein</fullName>
    </submittedName>
</protein>
<name>A0A4C1XVW8_EUMVA</name>
<sequence>MLVRRLSIPHSKISRVNDCHRTIRKRHRAYKKHINRIRVNLCLPSRRPERAYSFTSIPLRRHALICHYLVVKGVAGRAPRVRPSTPPPAARPRRLHRRLSEHVGDRKRRPIDNTSYVNAIL</sequence>
<evidence type="ECO:0000313" key="3">
    <source>
        <dbReference type="Proteomes" id="UP000299102"/>
    </source>
</evidence>
<evidence type="ECO:0000313" key="2">
    <source>
        <dbReference type="EMBL" id="GBP66399.1"/>
    </source>
</evidence>
<dbReference type="AlphaFoldDB" id="A0A4C1XVW8"/>
<evidence type="ECO:0000256" key="1">
    <source>
        <dbReference type="SAM" id="MobiDB-lite"/>
    </source>
</evidence>
<keyword evidence="3" id="KW-1185">Reference proteome</keyword>
<organism evidence="2 3">
    <name type="scientific">Eumeta variegata</name>
    <name type="common">Bagworm moth</name>
    <name type="synonym">Eumeta japonica</name>
    <dbReference type="NCBI Taxonomy" id="151549"/>
    <lineage>
        <taxon>Eukaryota</taxon>
        <taxon>Metazoa</taxon>
        <taxon>Ecdysozoa</taxon>
        <taxon>Arthropoda</taxon>
        <taxon>Hexapoda</taxon>
        <taxon>Insecta</taxon>
        <taxon>Pterygota</taxon>
        <taxon>Neoptera</taxon>
        <taxon>Endopterygota</taxon>
        <taxon>Lepidoptera</taxon>
        <taxon>Glossata</taxon>
        <taxon>Ditrysia</taxon>
        <taxon>Tineoidea</taxon>
        <taxon>Psychidae</taxon>
        <taxon>Oiketicinae</taxon>
        <taxon>Eumeta</taxon>
    </lineage>
</organism>
<comment type="caution">
    <text evidence="2">The sequence shown here is derived from an EMBL/GenBank/DDBJ whole genome shotgun (WGS) entry which is preliminary data.</text>
</comment>
<gene>
    <name evidence="2" type="ORF">EVAR_88509_1</name>
</gene>
<dbReference type="Proteomes" id="UP000299102">
    <property type="component" value="Unassembled WGS sequence"/>
</dbReference>
<proteinExistence type="predicted"/>
<feature type="region of interest" description="Disordered" evidence="1">
    <location>
        <begin position="78"/>
        <end position="108"/>
    </location>
</feature>
<dbReference type="EMBL" id="BGZK01000955">
    <property type="protein sequence ID" value="GBP66399.1"/>
    <property type="molecule type" value="Genomic_DNA"/>
</dbReference>